<organism evidence="1 2">
    <name type="scientific">Haloarcula mannanilytica</name>
    <dbReference type="NCBI Taxonomy" id="2509225"/>
    <lineage>
        <taxon>Archaea</taxon>
        <taxon>Methanobacteriati</taxon>
        <taxon>Methanobacteriota</taxon>
        <taxon>Stenosarchaea group</taxon>
        <taxon>Halobacteria</taxon>
        <taxon>Halobacteriales</taxon>
        <taxon>Haloarculaceae</taxon>
        <taxon>Haloarcula</taxon>
    </lineage>
</organism>
<dbReference type="EMBL" id="BIXZ01000010">
    <property type="protein sequence ID" value="GCF15765.1"/>
    <property type="molecule type" value="Genomic_DNA"/>
</dbReference>
<dbReference type="OrthoDB" id="242259at2157"/>
<dbReference type="AlphaFoldDB" id="A0A4C2EN52"/>
<dbReference type="Proteomes" id="UP000304382">
    <property type="component" value="Unassembled WGS sequence"/>
</dbReference>
<name>A0A4C2EN52_9EURY</name>
<evidence type="ECO:0000313" key="1">
    <source>
        <dbReference type="EMBL" id="GCF15765.1"/>
    </source>
</evidence>
<comment type="caution">
    <text evidence="1">The sequence shown here is derived from an EMBL/GenBank/DDBJ whole genome shotgun (WGS) entry which is preliminary data.</text>
</comment>
<dbReference type="RefSeq" id="WP_200830997.1">
    <property type="nucleotide sequence ID" value="NZ_BIXZ01000010.1"/>
</dbReference>
<reference evidence="1 2" key="1">
    <citation type="submission" date="2019-02" db="EMBL/GenBank/DDBJ databases">
        <title>Haloarcula mannanilyticum sp. nov., a mannan degrading haloarchaeon isolated from commercial salt.</title>
        <authorList>
            <person name="Enomoto S."/>
            <person name="Shimane Y."/>
            <person name="Kamekura M."/>
            <person name="Ito T."/>
            <person name="Moriya O."/>
            <person name="Ihara K."/>
            <person name="Takahashi-Ando N."/>
            <person name="Fukushima Y."/>
            <person name="Yoshida Y."/>
            <person name="Usama R."/>
            <person name="Takai K."/>
            <person name="Minegishi H."/>
        </authorList>
    </citation>
    <scope>NUCLEOTIDE SEQUENCE [LARGE SCALE GENOMIC DNA]</scope>
    <source>
        <strain evidence="1 2">MD130-1</strain>
    </source>
</reference>
<protein>
    <submittedName>
        <fullName evidence="1">Uncharacterized protein</fullName>
    </submittedName>
</protein>
<gene>
    <name evidence="1" type="ORF">Harman_37000</name>
</gene>
<proteinExistence type="predicted"/>
<evidence type="ECO:0000313" key="2">
    <source>
        <dbReference type="Proteomes" id="UP000304382"/>
    </source>
</evidence>
<sequence length="82" mass="9259">MEDIEPHTDEDIPIPERDAVTPNERLHWHLTNALVSAESPETTAHLREALSVYQDLPPTPLVECPLCGKVGLPERIRTHECQ</sequence>
<keyword evidence="2" id="KW-1185">Reference proteome</keyword>
<accession>A0A4C2EN52</accession>